<keyword evidence="2" id="KW-1185">Reference proteome</keyword>
<evidence type="ECO:0000313" key="1">
    <source>
        <dbReference type="EMBL" id="MDI4646886.1"/>
    </source>
</evidence>
<dbReference type="SUPFAM" id="SSF51445">
    <property type="entry name" value="(Trans)glycosidases"/>
    <property type="match status" value="1"/>
</dbReference>
<dbReference type="EMBL" id="JAGRPV010000001">
    <property type="protein sequence ID" value="MDI4646886.1"/>
    <property type="molecule type" value="Genomic_DNA"/>
</dbReference>
<sequence length="357" mass="40309">MRIGTSYFGSRAVRHVAGDMERLRLLGFTDVLHTFSEEDMEYYRDSVRDIAAESHARGLTVYMSPWSVANIFGGQALSKFVGYHPGECQVGSDGKTYPAACLNSEKLFELMIRWIDAVRAAGADVVFWDEPHWLLYETGLFDMDPSVWGCRCARCKDLYRERYDAEMPHEETDEVVGFKHDSAARLLFRLSAYAKSLGLRVAVCLLPMLKSERDWQHWHEIASHPDIDIFATDPYTMLGETGLDDYYSLGAEKFVSFYAGKVKELCAQYGKEGQIWIQNFMIPRGREEEVAVAVRAAYGAGIRNIFAWGFEGSANMGFLRCDEPQAAWASYTAAVREAARQDEGDADTTRPDRGELA</sequence>
<proteinExistence type="predicted"/>
<reference evidence="1" key="1">
    <citation type="submission" date="2023-04" db="EMBL/GenBank/DDBJ databases">
        <title>Comparative genomic analysis of Cohnella hashimotonis sp. nov., isolated from the International Space Station.</title>
        <authorList>
            <person name="Venkateswaran K."/>
            <person name="Simpson A."/>
        </authorList>
    </citation>
    <scope>NUCLEOTIDE SEQUENCE</scope>
    <source>
        <strain evidence="1">F6_2S_P_1</strain>
    </source>
</reference>
<dbReference type="InterPro" id="IPR017853">
    <property type="entry name" value="GH"/>
</dbReference>
<organism evidence="1 2">
    <name type="scientific">Cohnella hashimotonis</name>
    <dbReference type="NCBI Taxonomy" id="2826895"/>
    <lineage>
        <taxon>Bacteria</taxon>
        <taxon>Bacillati</taxon>
        <taxon>Bacillota</taxon>
        <taxon>Bacilli</taxon>
        <taxon>Bacillales</taxon>
        <taxon>Paenibacillaceae</taxon>
        <taxon>Cohnella</taxon>
    </lineage>
</organism>
<comment type="caution">
    <text evidence="1">The sequence shown here is derived from an EMBL/GenBank/DDBJ whole genome shotgun (WGS) entry which is preliminary data.</text>
</comment>
<dbReference type="RefSeq" id="WP_282909697.1">
    <property type="nucleotide sequence ID" value="NZ_JAGRPV010000001.1"/>
</dbReference>
<accession>A0ABT6TJ81</accession>
<gene>
    <name evidence="1" type="ORF">KB449_18065</name>
</gene>
<dbReference type="Proteomes" id="UP001161691">
    <property type="component" value="Unassembled WGS sequence"/>
</dbReference>
<protein>
    <recommendedName>
        <fullName evidence="3">DUF4015 domain-containing protein</fullName>
    </recommendedName>
</protein>
<name>A0ABT6TJ81_9BACL</name>
<evidence type="ECO:0000313" key="2">
    <source>
        <dbReference type="Proteomes" id="UP001161691"/>
    </source>
</evidence>
<evidence type="ECO:0008006" key="3">
    <source>
        <dbReference type="Google" id="ProtNLM"/>
    </source>
</evidence>